<keyword evidence="2" id="KW-0547">Nucleotide-binding</keyword>
<dbReference type="PROSITE" id="PS00211">
    <property type="entry name" value="ABC_TRANSPORTER_1"/>
    <property type="match status" value="1"/>
</dbReference>
<evidence type="ECO:0000313" key="6">
    <source>
        <dbReference type="EMBL" id="ALR19948.1"/>
    </source>
</evidence>
<dbReference type="SUPFAM" id="SSF52540">
    <property type="entry name" value="P-loop containing nucleoside triphosphate hydrolases"/>
    <property type="match status" value="2"/>
</dbReference>
<dbReference type="PANTHER" id="PTHR19211:SF6">
    <property type="entry name" value="BLL7188 PROTEIN"/>
    <property type="match status" value="1"/>
</dbReference>
<keyword evidence="7" id="KW-1185">Reference proteome</keyword>
<dbReference type="InterPro" id="IPR017871">
    <property type="entry name" value="ABC_transporter-like_CS"/>
</dbReference>
<evidence type="ECO:0000256" key="2">
    <source>
        <dbReference type="ARBA" id="ARBA00022741"/>
    </source>
</evidence>
<evidence type="ECO:0000256" key="4">
    <source>
        <dbReference type="SAM" id="Coils"/>
    </source>
</evidence>
<dbReference type="AlphaFoldDB" id="A0A0S3EWX3"/>
<dbReference type="PANTHER" id="PTHR19211">
    <property type="entry name" value="ATP-BINDING TRANSPORT PROTEIN-RELATED"/>
    <property type="match status" value="1"/>
</dbReference>
<dbReference type="STRING" id="1332080.ATN00_06125"/>
<dbReference type="InterPro" id="IPR003593">
    <property type="entry name" value="AAA+_ATPase"/>
</dbReference>
<name>A0A0S3EWX3_9SPHN</name>
<dbReference type="OrthoDB" id="7457053at2"/>
<dbReference type="CDD" id="cd03221">
    <property type="entry name" value="ABCF_EF-3"/>
    <property type="match status" value="2"/>
</dbReference>
<dbReference type="SMART" id="SM00382">
    <property type="entry name" value="AAA"/>
    <property type="match status" value="2"/>
</dbReference>
<dbReference type="Proteomes" id="UP000056968">
    <property type="component" value="Chromosome"/>
</dbReference>
<organism evidence="6 7">
    <name type="scientific">Sphingobium baderi</name>
    <dbReference type="NCBI Taxonomy" id="1332080"/>
    <lineage>
        <taxon>Bacteria</taxon>
        <taxon>Pseudomonadati</taxon>
        <taxon>Pseudomonadota</taxon>
        <taxon>Alphaproteobacteria</taxon>
        <taxon>Sphingomonadales</taxon>
        <taxon>Sphingomonadaceae</taxon>
        <taxon>Sphingobium</taxon>
    </lineage>
</organism>
<keyword evidence="1" id="KW-0677">Repeat</keyword>
<reference evidence="6 7" key="1">
    <citation type="submission" date="2015-11" db="EMBL/GenBank/DDBJ databases">
        <title>A Two-component Flavoprotein Monooxygenase System MeaXY Responsible for para-Hydroxylation of 2-Methyl-6-ethylaniline and 2,6-Diethylaniline in Sphingobium baderi DE-13.</title>
        <authorList>
            <person name="Cheng M."/>
            <person name="Meng Q."/>
            <person name="Yang Y."/>
            <person name="Chu C."/>
            <person name="Yan X."/>
            <person name="He J."/>
            <person name="Li S."/>
        </authorList>
    </citation>
    <scope>NUCLEOTIDE SEQUENCE [LARGE SCALE GENOMIC DNA]</scope>
    <source>
        <strain evidence="6 7">DE-13</strain>
    </source>
</reference>
<evidence type="ECO:0000256" key="3">
    <source>
        <dbReference type="ARBA" id="ARBA00022840"/>
    </source>
</evidence>
<dbReference type="Gene3D" id="3.40.50.300">
    <property type="entry name" value="P-loop containing nucleotide triphosphate hydrolases"/>
    <property type="match status" value="2"/>
</dbReference>
<sequence length="541" mass="57851">MPSISVSHISWSTPEGQPVLTGIDLQFNQERTGIVGRNGVGKSTLLHLLDGTLKPLNGHIILNGTLSGLRQIVRAESDETVADLFGVTQDLALLQKAETGEASMVELEHADWTLESRILSALGRLALDATPATSLALFSGGQRTRLALAAAVFAQPDFLLLDEPTNNLDHDGRRAVLNLLRDWRGGAIIVSHDRELLEEMDAILELTSIGATRHGGNWSHYRERKAVELAAAQQDLATAERRVKAASRDAQIAVERKQRRDAAGRRKGARGDMPRIVLGMRRERAEKSGGDNAHLADRLRADAEQAARQAKARVEVVEPISIALTPTGLAASQRVLDVESLTVGHERERAIITSLGFSIVGPERIALAGPNGSGKSTLLATITGHLRPWAGDVKLHVPFALLDQQVTLLDPARTIAENFLRFHPGVGNHACRAALAHFRFRADAADQRVATLSGGQMLRAGLACVLGGASPPPLLILDEPTNHLDLEAMEAVEAGLNGYDGALLVVSHDGAFLRAIGIERTIDLAGGTGKAPFPSHVTGGQ</sequence>
<dbReference type="PROSITE" id="PS50893">
    <property type="entry name" value="ABC_TRANSPORTER_2"/>
    <property type="match status" value="2"/>
</dbReference>
<accession>A0A0S3EWX3</accession>
<dbReference type="InterPro" id="IPR003439">
    <property type="entry name" value="ABC_transporter-like_ATP-bd"/>
</dbReference>
<feature type="coiled-coil region" evidence="4">
    <location>
        <begin position="222"/>
        <end position="256"/>
    </location>
</feature>
<evidence type="ECO:0000256" key="1">
    <source>
        <dbReference type="ARBA" id="ARBA00022737"/>
    </source>
</evidence>
<dbReference type="Pfam" id="PF00005">
    <property type="entry name" value="ABC_tran"/>
    <property type="match status" value="2"/>
</dbReference>
<dbReference type="InterPro" id="IPR027417">
    <property type="entry name" value="P-loop_NTPase"/>
</dbReference>
<keyword evidence="4" id="KW-0175">Coiled coil</keyword>
<dbReference type="GO" id="GO:0016887">
    <property type="term" value="F:ATP hydrolysis activity"/>
    <property type="evidence" value="ECO:0007669"/>
    <property type="project" value="InterPro"/>
</dbReference>
<dbReference type="FunFam" id="3.40.50.300:FF:001320">
    <property type="entry name" value="Heme ABC transporter ATP-binding protein"/>
    <property type="match status" value="1"/>
</dbReference>
<feature type="domain" description="ABC transporter" evidence="5">
    <location>
        <begin position="336"/>
        <end position="534"/>
    </location>
</feature>
<dbReference type="EMBL" id="CP013264">
    <property type="protein sequence ID" value="ALR19948.1"/>
    <property type="molecule type" value="Genomic_DNA"/>
</dbReference>
<dbReference type="KEGG" id="sbd:ATN00_06125"/>
<keyword evidence="3" id="KW-0067">ATP-binding</keyword>
<proteinExistence type="predicted"/>
<dbReference type="RefSeq" id="WP_062063234.1">
    <property type="nucleotide sequence ID" value="NZ_CP013264.1"/>
</dbReference>
<gene>
    <name evidence="6" type="ORF">ATN00_06125</name>
</gene>
<evidence type="ECO:0000313" key="7">
    <source>
        <dbReference type="Proteomes" id="UP000056968"/>
    </source>
</evidence>
<protein>
    <submittedName>
        <fullName evidence="6">ABC transporter</fullName>
    </submittedName>
</protein>
<feature type="domain" description="ABC transporter" evidence="5">
    <location>
        <begin position="4"/>
        <end position="234"/>
    </location>
</feature>
<dbReference type="GO" id="GO:0005524">
    <property type="term" value="F:ATP binding"/>
    <property type="evidence" value="ECO:0007669"/>
    <property type="project" value="UniProtKB-KW"/>
</dbReference>
<evidence type="ECO:0000259" key="5">
    <source>
        <dbReference type="PROSITE" id="PS50893"/>
    </source>
</evidence>
<dbReference type="InterPro" id="IPR050611">
    <property type="entry name" value="ABCF"/>
</dbReference>